<evidence type="ECO:0000259" key="1">
    <source>
        <dbReference type="PROSITE" id="PS50209"/>
    </source>
</evidence>
<dbReference type="STRING" id="9516.ENSCCAP00000012226"/>
<dbReference type="GO" id="GO:0089720">
    <property type="term" value="F:caspase binding"/>
    <property type="evidence" value="ECO:0007669"/>
    <property type="project" value="TreeGrafter"/>
</dbReference>
<dbReference type="GO" id="GO:0004197">
    <property type="term" value="F:cysteine-type endopeptidase activity"/>
    <property type="evidence" value="ECO:0007669"/>
    <property type="project" value="InterPro"/>
</dbReference>
<name>A0A2K5Q8I7_CEBIM</name>
<dbReference type="GO" id="GO:0006508">
    <property type="term" value="P:proteolysis"/>
    <property type="evidence" value="ECO:0007669"/>
    <property type="project" value="InterPro"/>
</dbReference>
<dbReference type="Proteomes" id="UP000233040">
    <property type="component" value="Unassembled WGS sequence"/>
</dbReference>
<dbReference type="CDD" id="cd08325">
    <property type="entry name" value="CARD_CASP1-like"/>
    <property type="match status" value="1"/>
</dbReference>
<dbReference type="PROSITE" id="PS50209">
    <property type="entry name" value="CARD"/>
    <property type="match status" value="1"/>
</dbReference>
<dbReference type="GeneTree" id="ENSGT00940000159114"/>
<dbReference type="OMA" id="FITCICE"/>
<dbReference type="GO" id="GO:0072559">
    <property type="term" value="C:NLRP3 inflammasome complex"/>
    <property type="evidence" value="ECO:0007669"/>
    <property type="project" value="TreeGrafter"/>
</dbReference>
<accession>A0A2K5Q8I7</accession>
<proteinExistence type="predicted"/>
<dbReference type="InterPro" id="IPR001315">
    <property type="entry name" value="CARD"/>
</dbReference>
<reference evidence="2" key="1">
    <citation type="submission" date="2025-08" db="UniProtKB">
        <authorList>
            <consortium name="Ensembl"/>
        </authorList>
    </citation>
    <scope>IDENTIFICATION</scope>
</reference>
<dbReference type="GO" id="GO:0097169">
    <property type="term" value="C:AIM2 inflammasome complex"/>
    <property type="evidence" value="ECO:0007669"/>
    <property type="project" value="TreeGrafter"/>
</dbReference>
<reference evidence="2" key="2">
    <citation type="submission" date="2025-09" db="UniProtKB">
        <authorList>
            <consortium name="Ensembl"/>
        </authorList>
    </citation>
    <scope>IDENTIFICATION</scope>
</reference>
<dbReference type="SMART" id="SM00114">
    <property type="entry name" value="CARD"/>
    <property type="match status" value="1"/>
</dbReference>
<keyword evidence="3" id="KW-1185">Reference proteome</keyword>
<dbReference type="Ensembl" id="ENSCCAT00000029641.1">
    <property type="protein sequence ID" value="ENSCCAP00000012226.1"/>
    <property type="gene ID" value="ENSCCAG00000023890.1"/>
</dbReference>
<dbReference type="AlphaFoldDB" id="A0A2K5Q8I7"/>
<dbReference type="InterPro" id="IPR002398">
    <property type="entry name" value="Pept_C14"/>
</dbReference>
<dbReference type="SUPFAM" id="SSF47986">
    <property type="entry name" value="DEATH domain"/>
    <property type="match status" value="1"/>
</dbReference>
<dbReference type="PANTHER" id="PTHR47901:SF3">
    <property type="entry name" value="CASPASE-1"/>
    <property type="match status" value="1"/>
</dbReference>
<dbReference type="GO" id="GO:0042981">
    <property type="term" value="P:regulation of apoptotic process"/>
    <property type="evidence" value="ECO:0007669"/>
    <property type="project" value="InterPro"/>
</dbReference>
<dbReference type="GO" id="GO:0072557">
    <property type="term" value="C:IPAF inflammasome complex"/>
    <property type="evidence" value="ECO:0007669"/>
    <property type="project" value="TreeGrafter"/>
</dbReference>
<feature type="domain" description="CARD" evidence="1">
    <location>
        <begin position="1"/>
        <end position="91"/>
    </location>
</feature>
<dbReference type="Gene3D" id="1.10.533.10">
    <property type="entry name" value="Death Domain, Fas"/>
    <property type="match status" value="1"/>
</dbReference>
<organism evidence="2 3">
    <name type="scientific">Cebus imitator</name>
    <name type="common">Panamanian white-faced capuchin</name>
    <name type="synonym">Cebus capucinus imitator</name>
    <dbReference type="NCBI Taxonomy" id="2715852"/>
    <lineage>
        <taxon>Eukaryota</taxon>
        <taxon>Metazoa</taxon>
        <taxon>Chordata</taxon>
        <taxon>Craniata</taxon>
        <taxon>Vertebrata</taxon>
        <taxon>Euteleostomi</taxon>
        <taxon>Mammalia</taxon>
        <taxon>Eutheria</taxon>
        <taxon>Euarchontoglires</taxon>
        <taxon>Primates</taxon>
        <taxon>Haplorrhini</taxon>
        <taxon>Platyrrhini</taxon>
        <taxon>Cebidae</taxon>
        <taxon>Cebinae</taxon>
        <taxon>Cebus</taxon>
    </lineage>
</organism>
<dbReference type="Pfam" id="PF00619">
    <property type="entry name" value="CARD"/>
    <property type="match status" value="1"/>
</dbReference>
<evidence type="ECO:0000313" key="3">
    <source>
        <dbReference type="Proteomes" id="UP000233040"/>
    </source>
</evidence>
<evidence type="ECO:0000313" key="2">
    <source>
        <dbReference type="Ensembl" id="ENSCCAP00000012226.1"/>
    </source>
</evidence>
<dbReference type="PANTHER" id="PTHR47901">
    <property type="entry name" value="CASPASE RECRUITMENT DOMAIN-CONTAINING PROTEIN 18"/>
    <property type="match status" value="1"/>
</dbReference>
<dbReference type="InterPro" id="IPR011029">
    <property type="entry name" value="DEATH-like_dom_sf"/>
</dbReference>
<dbReference type="FunFam" id="1.10.533.10:FF:000031">
    <property type="entry name" value="Caspase 1, isoform CRA_b"/>
    <property type="match status" value="1"/>
</dbReference>
<dbReference type="GO" id="GO:0050727">
    <property type="term" value="P:regulation of inflammatory response"/>
    <property type="evidence" value="ECO:0007669"/>
    <property type="project" value="TreeGrafter"/>
</dbReference>
<sequence>MADKILKEKRKLFIHSVGEGTINGLLDELLEKMALNQEEMEKVKRENATVMDKARALVDSVIRKGALACQIFITCICEEDSHLAGTLGLSEAVQDNPAMPTSSSPGSNKFCSLEAQRIWKEKSQRCHTLNTMIKGGERYSEIQGLFLRANFTERFWRIIVLLPLHKGLLFPRIPGLYTGLQIGTH</sequence>
<dbReference type="GO" id="GO:0032651">
    <property type="term" value="P:regulation of interleukin-1 beta production"/>
    <property type="evidence" value="ECO:0007669"/>
    <property type="project" value="UniProtKB-ARBA"/>
</dbReference>
<protein>
    <recommendedName>
        <fullName evidence="1">CARD domain-containing protein</fullName>
    </recommendedName>
</protein>